<reference evidence="1" key="1">
    <citation type="journal article" date="2020" name="Nature">
        <title>Giant virus diversity and host interactions through global metagenomics.</title>
        <authorList>
            <person name="Schulz F."/>
            <person name="Roux S."/>
            <person name="Paez-Espino D."/>
            <person name="Jungbluth S."/>
            <person name="Walsh D.A."/>
            <person name="Denef V.J."/>
            <person name="McMahon K.D."/>
            <person name="Konstantinidis K.T."/>
            <person name="Eloe-Fadrosh E.A."/>
            <person name="Kyrpides N.C."/>
            <person name="Woyke T."/>
        </authorList>
    </citation>
    <scope>NUCLEOTIDE SEQUENCE</scope>
    <source>
        <strain evidence="1">GVMAG-M-3300023184-120</strain>
    </source>
</reference>
<organism evidence="1">
    <name type="scientific">viral metagenome</name>
    <dbReference type="NCBI Taxonomy" id="1070528"/>
    <lineage>
        <taxon>unclassified sequences</taxon>
        <taxon>metagenomes</taxon>
        <taxon>organismal metagenomes</taxon>
    </lineage>
</organism>
<dbReference type="EMBL" id="MN739970">
    <property type="protein sequence ID" value="QHT80487.1"/>
    <property type="molecule type" value="Genomic_DNA"/>
</dbReference>
<name>A0A6C0HJF2_9ZZZZ</name>
<accession>A0A6C0HJF2</accession>
<dbReference type="SUPFAM" id="SSF82199">
    <property type="entry name" value="SET domain"/>
    <property type="match status" value="1"/>
</dbReference>
<evidence type="ECO:0000313" key="1">
    <source>
        <dbReference type="EMBL" id="QHT80487.1"/>
    </source>
</evidence>
<dbReference type="InterPro" id="IPR046341">
    <property type="entry name" value="SET_dom_sf"/>
</dbReference>
<dbReference type="AlphaFoldDB" id="A0A6C0HJF2"/>
<proteinExistence type="predicted"/>
<protein>
    <recommendedName>
        <fullName evidence="2">SET domain-containing protein</fullName>
    </recommendedName>
</protein>
<sequence>MYDSVKYLCIESIGLCSCLLENLRRDMPFGSGSANVSCKRVTKAARKKKWNTKSEMNHQILLVIKETKYVNDLETGYGLYAPGSWPPSPRYSAKTGCIIPSKKKRKVVILKGDIVTGYAGFFASNKDKNTSQTHTAPAGNLGHADGKKIRDLVVGRLRDTESSTLDIIGSPKFNLAPKNSKFHVSWDMLGVFLNSSYGLGAEATNVSSPCQKEATTFFIGSNDVEGRVRVSPRFQNVLPDSFIMMPMFATRDIYEGEELFWSYPWRA</sequence>
<evidence type="ECO:0008006" key="2">
    <source>
        <dbReference type="Google" id="ProtNLM"/>
    </source>
</evidence>